<comment type="caution">
    <text evidence="2">The sequence shown here is derived from an EMBL/GenBank/DDBJ whole genome shotgun (WGS) entry which is preliminary data.</text>
</comment>
<dbReference type="Proteomes" id="UP000619355">
    <property type="component" value="Unassembled WGS sequence"/>
</dbReference>
<feature type="region of interest" description="Disordered" evidence="1">
    <location>
        <begin position="76"/>
        <end position="100"/>
    </location>
</feature>
<keyword evidence="3" id="KW-1185">Reference proteome</keyword>
<organism evidence="2 3">
    <name type="scientific">Streptomyces capoamus</name>
    <dbReference type="NCBI Taxonomy" id="68183"/>
    <lineage>
        <taxon>Bacteria</taxon>
        <taxon>Bacillati</taxon>
        <taxon>Actinomycetota</taxon>
        <taxon>Actinomycetes</taxon>
        <taxon>Kitasatosporales</taxon>
        <taxon>Streptomycetaceae</taxon>
        <taxon>Streptomyces</taxon>
    </lineage>
</organism>
<sequence length="100" mass="9995">MGWGAALAVGEASSAVAAAAAVATRVAAVCLARVSPNMSLLSGVAPVGGRAGGVCMGAAGPTPICPGERHALYARTRNPRLPMREPPRGWGEGKPSVRFS</sequence>
<dbReference type="AlphaFoldDB" id="A0A919F1Q3"/>
<evidence type="ECO:0000313" key="3">
    <source>
        <dbReference type="Proteomes" id="UP000619355"/>
    </source>
</evidence>
<accession>A0A919F1Q3</accession>
<name>A0A919F1Q3_9ACTN</name>
<evidence type="ECO:0000256" key="1">
    <source>
        <dbReference type="SAM" id="MobiDB-lite"/>
    </source>
</evidence>
<protein>
    <submittedName>
        <fullName evidence="2">Uncharacterized protein</fullName>
    </submittedName>
</protein>
<gene>
    <name evidence="2" type="ORF">GCM10018980_64890</name>
</gene>
<reference evidence="3" key="1">
    <citation type="journal article" date="2019" name="Int. J. Syst. Evol. Microbiol.">
        <title>The Global Catalogue of Microorganisms (GCM) 10K type strain sequencing project: providing services to taxonomists for standard genome sequencing and annotation.</title>
        <authorList>
            <consortium name="The Broad Institute Genomics Platform"/>
            <consortium name="The Broad Institute Genome Sequencing Center for Infectious Disease"/>
            <person name="Wu L."/>
            <person name="Ma J."/>
        </authorList>
    </citation>
    <scope>NUCLEOTIDE SEQUENCE [LARGE SCALE GENOMIC DNA]</scope>
    <source>
        <strain evidence="3">JCM 4253</strain>
    </source>
</reference>
<evidence type="ECO:0000313" key="2">
    <source>
        <dbReference type="EMBL" id="GHG70311.1"/>
    </source>
</evidence>
<dbReference type="EMBL" id="BNBF01000026">
    <property type="protein sequence ID" value="GHG70311.1"/>
    <property type="molecule type" value="Genomic_DNA"/>
</dbReference>
<proteinExistence type="predicted"/>